<feature type="domain" description="Ribonuclease H2 subunit B wHTH" evidence="2">
    <location>
        <begin position="34"/>
        <end position="165"/>
    </location>
</feature>
<dbReference type="GeneID" id="27692198"/>
<evidence type="ECO:0000259" key="2">
    <source>
        <dbReference type="Pfam" id="PF09468"/>
    </source>
</evidence>
<dbReference type="OMA" id="AQWVLIA"/>
<keyword evidence="4" id="KW-1185">Reference proteome</keyword>
<feature type="region of interest" description="Disordered" evidence="1">
    <location>
        <begin position="193"/>
        <end position="233"/>
    </location>
</feature>
<dbReference type="Pfam" id="PF09468">
    <property type="entry name" value="RNase_H2-Ydr279"/>
    <property type="match status" value="1"/>
</dbReference>
<gene>
    <name evidence="3" type="ORF">SPPG_09073</name>
</gene>
<dbReference type="eggNOG" id="KOG4705">
    <property type="taxonomic scope" value="Eukaryota"/>
</dbReference>
<dbReference type="Gene3D" id="1.10.20.120">
    <property type="match status" value="1"/>
</dbReference>
<organism evidence="3 4">
    <name type="scientific">Spizellomyces punctatus (strain DAOM BR117)</name>
    <dbReference type="NCBI Taxonomy" id="645134"/>
    <lineage>
        <taxon>Eukaryota</taxon>
        <taxon>Fungi</taxon>
        <taxon>Fungi incertae sedis</taxon>
        <taxon>Chytridiomycota</taxon>
        <taxon>Chytridiomycota incertae sedis</taxon>
        <taxon>Chytridiomycetes</taxon>
        <taxon>Spizellomycetales</taxon>
        <taxon>Spizellomycetaceae</taxon>
        <taxon>Spizellomyces</taxon>
    </lineage>
</organism>
<name>A0A0L0HN16_SPIPD</name>
<dbReference type="RefSeq" id="XP_016610526.1">
    <property type="nucleotide sequence ID" value="XM_016757227.1"/>
</dbReference>
<dbReference type="InterPro" id="IPR040456">
    <property type="entry name" value="RNase_H2_suB"/>
</dbReference>
<proteinExistence type="predicted"/>
<dbReference type="AlphaFoldDB" id="A0A0L0HN16"/>
<dbReference type="Proteomes" id="UP000053201">
    <property type="component" value="Unassembled WGS sequence"/>
</dbReference>
<dbReference type="GO" id="GO:0032299">
    <property type="term" value="C:ribonuclease H2 complex"/>
    <property type="evidence" value="ECO:0007669"/>
    <property type="project" value="InterPro"/>
</dbReference>
<evidence type="ECO:0000313" key="4">
    <source>
        <dbReference type="Proteomes" id="UP000053201"/>
    </source>
</evidence>
<accession>A0A0L0HN16</accession>
<dbReference type="OrthoDB" id="29098at2759"/>
<dbReference type="VEuPathDB" id="FungiDB:SPPG_09073"/>
<dbReference type="EMBL" id="KQ257453">
    <property type="protein sequence ID" value="KND02487.1"/>
    <property type="molecule type" value="Genomic_DNA"/>
</dbReference>
<evidence type="ECO:0000256" key="1">
    <source>
        <dbReference type="SAM" id="MobiDB-lite"/>
    </source>
</evidence>
<reference evidence="3 4" key="1">
    <citation type="submission" date="2009-08" db="EMBL/GenBank/DDBJ databases">
        <title>The Genome Sequence of Spizellomyces punctatus strain DAOM BR117.</title>
        <authorList>
            <consortium name="The Broad Institute Genome Sequencing Platform"/>
            <person name="Russ C."/>
            <person name="Cuomo C."/>
            <person name="Shea T."/>
            <person name="Young S.K."/>
            <person name="Zeng Q."/>
            <person name="Koehrsen M."/>
            <person name="Haas B."/>
            <person name="Borodovsky M."/>
            <person name="Guigo R."/>
            <person name="Alvarado L."/>
            <person name="Berlin A."/>
            <person name="Bochicchio J."/>
            <person name="Borenstein D."/>
            <person name="Chapman S."/>
            <person name="Chen Z."/>
            <person name="Engels R."/>
            <person name="Freedman E."/>
            <person name="Gellesch M."/>
            <person name="Goldberg J."/>
            <person name="Griggs A."/>
            <person name="Gujja S."/>
            <person name="Heiman D."/>
            <person name="Hepburn T."/>
            <person name="Howarth C."/>
            <person name="Jen D."/>
            <person name="Larson L."/>
            <person name="Lewis B."/>
            <person name="Mehta T."/>
            <person name="Park D."/>
            <person name="Pearson M."/>
            <person name="Roberts A."/>
            <person name="Saif S."/>
            <person name="Shenoy N."/>
            <person name="Sisk P."/>
            <person name="Stolte C."/>
            <person name="Sykes S."/>
            <person name="Thomson T."/>
            <person name="Walk T."/>
            <person name="White J."/>
            <person name="Yandava C."/>
            <person name="Burger G."/>
            <person name="Gray M.W."/>
            <person name="Holland P.W.H."/>
            <person name="King N."/>
            <person name="Lang F.B.F."/>
            <person name="Roger A.J."/>
            <person name="Ruiz-Trillo I."/>
            <person name="Lander E."/>
            <person name="Nusbaum C."/>
        </authorList>
    </citation>
    <scope>NUCLEOTIDE SEQUENCE [LARGE SCALE GENOMIC DNA]</scope>
    <source>
        <strain evidence="3 4">DAOM BR117</strain>
    </source>
</reference>
<sequence length="233" mass="26964">MQLVDSEESASWFVDNLVQKDGSLYIFSPFDPLFLLLPILEKRRKKTSESPGIFLTLDDLLHDETYISLTRLHGLKNLPEKLLVICDSNVPAPGMQFFRLNDDKTLSWLKAKATRLLTRYNDYQMLERFTSGEKHMDETQKHDSRLRVVIRILGDCLPPSWIEKLRESYGFKDEQEASDYVYFDNVVKRPLSQKNTADADHPTAKKKKLTVGQRSLAKANREGMKSISSFFKK</sequence>
<dbReference type="PANTHER" id="PTHR13383">
    <property type="entry name" value="RIBONUCLEASE H2 SUBUNIT B"/>
    <property type="match status" value="1"/>
</dbReference>
<dbReference type="GO" id="GO:0006401">
    <property type="term" value="P:RNA catabolic process"/>
    <property type="evidence" value="ECO:0007669"/>
    <property type="project" value="TreeGrafter"/>
</dbReference>
<protein>
    <recommendedName>
        <fullName evidence="2">Ribonuclease H2 subunit B wHTH domain-containing protein</fullName>
    </recommendedName>
</protein>
<dbReference type="STRING" id="645134.A0A0L0HN16"/>
<dbReference type="FunCoup" id="A0A0L0HN16">
    <property type="interactions" value="49"/>
</dbReference>
<dbReference type="GO" id="GO:0005654">
    <property type="term" value="C:nucleoplasm"/>
    <property type="evidence" value="ECO:0007669"/>
    <property type="project" value="TreeGrafter"/>
</dbReference>
<dbReference type="InParanoid" id="A0A0L0HN16"/>
<evidence type="ECO:0000313" key="3">
    <source>
        <dbReference type="EMBL" id="KND02487.1"/>
    </source>
</evidence>
<dbReference type="PANTHER" id="PTHR13383:SF11">
    <property type="entry name" value="RIBONUCLEASE H2 SUBUNIT B"/>
    <property type="match status" value="1"/>
</dbReference>
<dbReference type="InterPro" id="IPR019024">
    <property type="entry name" value="RNase_H2_suB_wHTH"/>
</dbReference>